<gene>
    <name evidence="3" type="ORF">GCM10009654_53830</name>
</gene>
<dbReference type="Gene3D" id="3.40.190.10">
    <property type="entry name" value="Periplasmic binding protein-like II"/>
    <property type="match status" value="1"/>
</dbReference>
<evidence type="ECO:0000256" key="1">
    <source>
        <dbReference type="SAM" id="MobiDB-lite"/>
    </source>
</evidence>
<dbReference type="PANTHER" id="PTHR30290:SF65">
    <property type="entry name" value="MONOACYL PHOSPHATIDYLINOSITOL TETRAMANNOSIDE-BINDING PROTEIN LPQW-RELATED"/>
    <property type="match status" value="1"/>
</dbReference>
<dbReference type="PANTHER" id="PTHR30290">
    <property type="entry name" value="PERIPLASMIC BINDING COMPONENT OF ABC TRANSPORTER"/>
    <property type="match status" value="1"/>
</dbReference>
<dbReference type="Pfam" id="PF00496">
    <property type="entry name" value="SBP_bac_5"/>
    <property type="match status" value="1"/>
</dbReference>
<feature type="domain" description="Solute-binding protein family 5" evidence="2">
    <location>
        <begin position="100"/>
        <end position="449"/>
    </location>
</feature>
<dbReference type="CDD" id="cd00995">
    <property type="entry name" value="PBP2_NikA_DppA_OppA_like"/>
    <property type="match status" value="1"/>
</dbReference>
<protein>
    <submittedName>
        <fullName evidence="3">Glutathione ABC transporter substrate-binding protein</fullName>
    </submittedName>
</protein>
<accession>A0ABP4FNU7</accession>
<dbReference type="PROSITE" id="PS51318">
    <property type="entry name" value="TAT"/>
    <property type="match status" value="1"/>
</dbReference>
<evidence type="ECO:0000313" key="4">
    <source>
        <dbReference type="Proteomes" id="UP001501371"/>
    </source>
</evidence>
<name>A0ABP4FNU7_9ACTN</name>
<dbReference type="PIRSF" id="PIRSF002741">
    <property type="entry name" value="MppA"/>
    <property type="match status" value="1"/>
</dbReference>
<feature type="region of interest" description="Disordered" evidence="1">
    <location>
        <begin position="1"/>
        <end position="21"/>
    </location>
</feature>
<evidence type="ECO:0000259" key="2">
    <source>
        <dbReference type="Pfam" id="PF00496"/>
    </source>
</evidence>
<dbReference type="InterPro" id="IPR006311">
    <property type="entry name" value="TAT_signal"/>
</dbReference>
<dbReference type="InterPro" id="IPR039424">
    <property type="entry name" value="SBP_5"/>
</dbReference>
<dbReference type="RefSeq" id="WP_344281881.1">
    <property type="nucleotide sequence ID" value="NZ_BAAAKV010000058.1"/>
</dbReference>
<proteinExistence type="predicted"/>
<dbReference type="Gene3D" id="3.10.105.10">
    <property type="entry name" value="Dipeptide-binding Protein, Domain 3"/>
    <property type="match status" value="1"/>
</dbReference>
<comment type="caution">
    <text evidence="3">The sequence shown here is derived from an EMBL/GenBank/DDBJ whole genome shotgun (WGS) entry which is preliminary data.</text>
</comment>
<keyword evidence="4" id="KW-1185">Reference proteome</keyword>
<organism evidence="3 4">
    <name type="scientific">Streptomyces hebeiensis</name>
    <dbReference type="NCBI Taxonomy" id="229486"/>
    <lineage>
        <taxon>Bacteria</taxon>
        <taxon>Bacillati</taxon>
        <taxon>Actinomycetota</taxon>
        <taxon>Actinomycetes</taxon>
        <taxon>Kitasatosporales</taxon>
        <taxon>Streptomycetaceae</taxon>
        <taxon>Streptomyces</taxon>
    </lineage>
</organism>
<evidence type="ECO:0000313" key="3">
    <source>
        <dbReference type="EMBL" id="GAA1189523.1"/>
    </source>
</evidence>
<dbReference type="EMBL" id="BAAAKV010000058">
    <property type="protein sequence ID" value="GAA1189523.1"/>
    <property type="molecule type" value="Genomic_DNA"/>
</dbReference>
<dbReference type="InterPro" id="IPR030678">
    <property type="entry name" value="Peptide/Ni-bd"/>
</dbReference>
<dbReference type="SUPFAM" id="SSF53850">
    <property type="entry name" value="Periplasmic binding protein-like II"/>
    <property type="match status" value="1"/>
</dbReference>
<sequence length="534" mass="57281">MTPTPRSAPLDASPAPPASLSRRSLLRATVAGGAGLALTPLAACAGPTGAPGPGTLTLGLNRSLVSLDNKLNQFDAAVTVQRAVRQALTRIGPGMKPRLVLADRFEMTAPTAWSVRLRDGVRYSDGSPVTVADVATALRMYGEVSGSFLLGLFPELPTVEQTGPRTFLLHTDKPVPVLDRLMANIHITPAAANRPEELQSGVGSGPYRVLKANGGAGEYTLGRNPRYWGTRARAETVRVRFVPEEAGRVVALRSGELDVVDTLTPDSAEQLTGLPGVEVEEAPGVRMCQLFYNFRKPKDHPLADVRVRQALSHAIDGDALVRDVLNGSAEEAGGVVPLALEGAVRTGRYGYDPGRARGLLRSLGAERLRIKIIWESGEFAADASVMEAVLDMFKDIGVSASLQQFEPGGDILAWRQGKAGDWDVIGNGYGSPTGQALTTLQGMYGGTPAKERTRDAFMGYVVPRIERQLSAAATEVDDAERARRLAAVQRAIWDTWPSLWAFAPKTLLARRQRVRDLALLPLNSYDLSAVRLEG</sequence>
<reference evidence="4" key="1">
    <citation type="journal article" date="2019" name="Int. J. Syst. Evol. Microbiol.">
        <title>The Global Catalogue of Microorganisms (GCM) 10K type strain sequencing project: providing services to taxonomists for standard genome sequencing and annotation.</title>
        <authorList>
            <consortium name="The Broad Institute Genomics Platform"/>
            <consortium name="The Broad Institute Genome Sequencing Center for Infectious Disease"/>
            <person name="Wu L."/>
            <person name="Ma J."/>
        </authorList>
    </citation>
    <scope>NUCLEOTIDE SEQUENCE [LARGE SCALE GENOMIC DNA]</scope>
    <source>
        <strain evidence="4">JCM 12696</strain>
    </source>
</reference>
<dbReference type="Proteomes" id="UP001501371">
    <property type="component" value="Unassembled WGS sequence"/>
</dbReference>
<dbReference type="Gene3D" id="3.90.76.10">
    <property type="entry name" value="Dipeptide-binding Protein, Domain 1"/>
    <property type="match status" value="1"/>
</dbReference>
<dbReference type="InterPro" id="IPR000914">
    <property type="entry name" value="SBP_5_dom"/>
</dbReference>